<organism evidence="3 4">
    <name type="scientific">Microlunatus parietis</name>
    <dbReference type="NCBI Taxonomy" id="682979"/>
    <lineage>
        <taxon>Bacteria</taxon>
        <taxon>Bacillati</taxon>
        <taxon>Actinomycetota</taxon>
        <taxon>Actinomycetes</taxon>
        <taxon>Propionibacteriales</taxon>
        <taxon>Propionibacteriaceae</taxon>
        <taxon>Microlunatus</taxon>
    </lineage>
</organism>
<evidence type="ECO:0000313" key="4">
    <source>
        <dbReference type="Proteomes" id="UP000569914"/>
    </source>
</evidence>
<feature type="compositionally biased region" description="Basic and acidic residues" evidence="1">
    <location>
        <begin position="212"/>
        <end position="221"/>
    </location>
</feature>
<dbReference type="AlphaFoldDB" id="A0A7Y9IC07"/>
<reference evidence="3 4" key="1">
    <citation type="submission" date="2020-07" db="EMBL/GenBank/DDBJ databases">
        <title>Sequencing the genomes of 1000 actinobacteria strains.</title>
        <authorList>
            <person name="Klenk H.-P."/>
        </authorList>
    </citation>
    <scope>NUCLEOTIDE SEQUENCE [LARGE SCALE GENOMIC DNA]</scope>
    <source>
        <strain evidence="3 4">DSM 22083</strain>
    </source>
</reference>
<dbReference type="Proteomes" id="UP000569914">
    <property type="component" value="Unassembled WGS sequence"/>
</dbReference>
<evidence type="ECO:0000256" key="1">
    <source>
        <dbReference type="SAM" id="MobiDB-lite"/>
    </source>
</evidence>
<feature type="region of interest" description="Disordered" evidence="1">
    <location>
        <begin position="212"/>
        <end position="248"/>
    </location>
</feature>
<accession>A0A7Y9IC07</accession>
<dbReference type="RefSeq" id="WP_179756077.1">
    <property type="nucleotide sequence ID" value="NZ_JACCBU010000001.1"/>
</dbReference>
<dbReference type="InterPro" id="IPR021139">
    <property type="entry name" value="NYN"/>
</dbReference>
<name>A0A7Y9IC07_9ACTN</name>
<feature type="domain" description="NYN" evidence="2">
    <location>
        <begin position="11"/>
        <end position="185"/>
    </location>
</feature>
<dbReference type="Pfam" id="PF01936">
    <property type="entry name" value="NYN"/>
    <property type="match status" value="1"/>
</dbReference>
<dbReference type="Gene3D" id="3.40.50.1010">
    <property type="entry name" value="5'-nuclease"/>
    <property type="match status" value="1"/>
</dbReference>
<proteinExistence type="predicted"/>
<evidence type="ECO:0000313" key="3">
    <source>
        <dbReference type="EMBL" id="NYE74052.1"/>
    </source>
</evidence>
<sequence length="248" mass="27557">MDDADPKPTASVYVDGFNLYRRLLEGHPQHKWLDLEALADRVLPDYQVSSISYFTAIIKALPGKDPSSPQRQQAYLRALATLPRTEIYRGKFRIDPRVMPLHPTVLDADGEPKRVKVKKTEEKGSDVALASRLLIDAMKGVADVYVVCTNDSDLVMPMRLAQEELGRQVGLLSPMEPKRASNELKQTGPIWHRQITPEDLAACQLPDQLKDARGTIRRPEKWAGNSESPAEAGLSNQEPKPPGGVYAP</sequence>
<dbReference type="GO" id="GO:0004540">
    <property type="term" value="F:RNA nuclease activity"/>
    <property type="evidence" value="ECO:0007669"/>
    <property type="project" value="InterPro"/>
</dbReference>
<dbReference type="EMBL" id="JACCBU010000001">
    <property type="protein sequence ID" value="NYE74052.1"/>
    <property type="molecule type" value="Genomic_DNA"/>
</dbReference>
<gene>
    <name evidence="3" type="ORF">BKA15_005381</name>
</gene>
<comment type="caution">
    <text evidence="3">The sequence shown here is derived from an EMBL/GenBank/DDBJ whole genome shotgun (WGS) entry which is preliminary data.</text>
</comment>
<keyword evidence="4" id="KW-1185">Reference proteome</keyword>
<dbReference type="CDD" id="cd18722">
    <property type="entry name" value="PIN_NicB-like"/>
    <property type="match status" value="1"/>
</dbReference>
<evidence type="ECO:0000259" key="2">
    <source>
        <dbReference type="Pfam" id="PF01936"/>
    </source>
</evidence>
<protein>
    <recommendedName>
        <fullName evidence="2">NYN domain-containing protein</fullName>
    </recommendedName>
</protein>